<dbReference type="STRING" id="84029.CROST_06400"/>
<name>A0A1S8LJS9_9CLOT</name>
<keyword evidence="2" id="KW-1185">Reference proteome</keyword>
<evidence type="ECO:0000313" key="2">
    <source>
        <dbReference type="Proteomes" id="UP000190951"/>
    </source>
</evidence>
<dbReference type="EMBL" id="CP096984">
    <property type="protein sequence ID" value="URZ13963.1"/>
    <property type="molecule type" value="Genomic_DNA"/>
</dbReference>
<keyword evidence="1" id="KW-0614">Plasmid</keyword>
<accession>A0A1S8LJS9</accession>
<reference evidence="1 2" key="1">
    <citation type="submission" date="2022-04" db="EMBL/GenBank/DDBJ databases">
        <title>Genome sequence of C. roseum typestrain.</title>
        <authorList>
            <person name="Poehlein A."/>
            <person name="Schoch T."/>
            <person name="Duerre P."/>
            <person name="Daniel R."/>
        </authorList>
    </citation>
    <scope>NUCLEOTIDE SEQUENCE [LARGE SCALE GENOMIC DNA]</scope>
    <source>
        <strain evidence="1 2">DSM 7320</strain>
        <plasmid evidence="1 2">p330</plasmid>
    </source>
</reference>
<dbReference type="RefSeq" id="WP_077850540.1">
    <property type="nucleotide sequence ID" value="NZ_CP096984.1"/>
</dbReference>
<dbReference type="Proteomes" id="UP000190951">
    <property type="component" value="Plasmid p330"/>
</dbReference>
<sequence length="739" mass="83571">MGKVKLIGKARYIGAALIVLQGILIALCAIFMLNSTYQGEWNNYLKTNSSLTVHLKDISENHKDKAEEFLYNEALKKNLFIARKDSILNNKGSFAGYTFGVYGDIKDNDVSFEFYGEKIIDNAMLNKLLSSKKDESTLGVDKGSVYSVGDIPSFRFGEKTVFKKLDRLIGESGTINGDYVILGLKDSDKNAFVQGLALSCNVSADSLLKEMKGYTVDNSFMRLIILVFIFAQIILNVVYFMIITIRNMNKSGKLALLGWSRTTYCTETLGIFIFYALVNIPIQVIIGILLSDFNRITGMFISYFLLFAVINVLLVTLEVAISAIIQISVNPLDAIKGRIPKKALYIFGIIAYIGVSVGIVFCGIYVDGPINTISENAKLSQMWSKVSEFQILKNISVGNDQSSISGNSEALNQSFYDWYKGISDDNGVYLINTTYYDNKILNDWKQSGLYKNVPEDSFWYFAYSPNYIKSLNLKVDNGIINEAKAGTRVYLIPKTYSENEKVSLKNYLKESSIQNIHEGDISTVFGKEKNFKFIEYMPKDKMFTWNTDSKYKNNCTNPVIYICTPENMTFFESESLRANDFNGYIKFRNKAVAEKHLNKNILEKYKLNDNNPEFLSVEKYIDGLQKNLMTTIAWFGLVFLILMLILLGILIALATVFRIANQEKINVKKFLGYGFINLYKKPLIMLISAIGIELIIMLIAHSKFGSILILILAVIQILIFSMYMTKCEIENILMAFKGE</sequence>
<protein>
    <submittedName>
        <fullName evidence="1">Uncharacterized protein</fullName>
    </submittedName>
</protein>
<evidence type="ECO:0000313" key="1">
    <source>
        <dbReference type="EMBL" id="URZ13963.1"/>
    </source>
</evidence>
<dbReference type="KEGG" id="crw:CROST_047410"/>
<geneLocation type="plasmid" evidence="1 2">
    <name>p330</name>
</geneLocation>
<dbReference type="AlphaFoldDB" id="A0A1S8LJS9"/>
<proteinExistence type="predicted"/>
<organism evidence="1 2">
    <name type="scientific">Clostridium felsineum</name>
    <dbReference type="NCBI Taxonomy" id="36839"/>
    <lineage>
        <taxon>Bacteria</taxon>
        <taxon>Bacillati</taxon>
        <taxon>Bacillota</taxon>
        <taxon>Clostridia</taxon>
        <taxon>Eubacteriales</taxon>
        <taxon>Clostridiaceae</taxon>
        <taxon>Clostridium</taxon>
    </lineage>
</organism>
<gene>
    <name evidence="1" type="ORF">CROST_047410</name>
</gene>